<evidence type="ECO:0000313" key="6">
    <source>
        <dbReference type="Proteomes" id="UP000046395"/>
    </source>
</evidence>
<dbReference type="InterPro" id="IPR013806">
    <property type="entry name" value="Kringle-like"/>
</dbReference>
<dbReference type="InterPro" id="IPR058845">
    <property type="entry name" value="Kringle_2"/>
</dbReference>
<dbReference type="InterPro" id="IPR000001">
    <property type="entry name" value="Kringle"/>
</dbReference>
<keyword evidence="4" id="KW-0472">Membrane</keyword>
<dbReference type="PANTHER" id="PTHR24261:SF7">
    <property type="entry name" value="KRINGLE DOMAIN-CONTAINING PROTEIN"/>
    <property type="match status" value="1"/>
</dbReference>
<sequence length="763" mass="87509">MILLLLVLSHAAFSYKEYAGFDPLNPTMADCITQSWTESYLYYGTHDTDIDGNLCSGWTMVKTLLTSPDMFADHNYCRSFGEHKKLGPWCYGNGQVPTRCFPDCSESEAFCLKKKERDNMKNSYKSMSFSGKPCMKWQLAFNSYKIRDDVFSSGRLKYPDVGDRRCKSIYDEVLNAYGFDKLLFAPYCFVMDHSSIYVEPCYASCEIAALETLPNEYLHFVDNYAVGGRQTTWGGIRCKRWVDVNSTFFQLHANTNFCACPSQYKKYCERAGLFCFTVNSKIEWQGCYATEASEDADAKGCIDEKNMENQYLGLRNYTYEGNLCLYWQEGSGIPHGKLRMAMDHGVFGTNYCRNFFLEKEGPWCYVKRSNNVFRQACFRSCEERSKLDLMDMPCFKSSEAGLSGNMPTKRQRSSKDVPCMKWSLVEKSMPDDNFCRVSAELDGLPGCYEITTQELKSCYIPCPGEGGDEFFFAVEEPVCVPEKDRLAWYSGTRSVTVNDSICEFWDIVSRTAPANVKNLLSLYRLGAYRLEDVGAYCRNLDYDSRGPWCMTIHMKKEYCFPRCRDTNVHCLDVRDRQLLDYQGDVHHTISGKNCPVRSGRQTFCRNHDFDPLGPSCEVESGGREPCFPLCSELESASVEYKSFDVALRMAKTIEGKGSKAITHGLAKRMRLTGVRRAQRFAFWVFFFSLMILTLSCVGFPLLRYMPFIKAYLSGQLRTLPKDRGYRRVVKVFHEHGRNPPSFEKFNLRRQQLGPEGDPLLVLK</sequence>
<dbReference type="Pfam" id="PF25866">
    <property type="entry name" value="Kringle_2"/>
    <property type="match status" value="2"/>
</dbReference>
<dbReference type="SUPFAM" id="SSF57440">
    <property type="entry name" value="Kringle-like"/>
    <property type="match status" value="3"/>
</dbReference>
<dbReference type="InterPro" id="IPR018056">
    <property type="entry name" value="Kringle_CS"/>
</dbReference>
<proteinExistence type="predicted"/>
<dbReference type="InterPro" id="IPR038178">
    <property type="entry name" value="Kringle_sf"/>
</dbReference>
<evidence type="ECO:0000313" key="7">
    <source>
        <dbReference type="WBParaSite" id="TMUE_2000007141.1"/>
    </source>
</evidence>
<dbReference type="Gene3D" id="2.40.20.10">
    <property type="entry name" value="Plasminogen Kringle 4"/>
    <property type="match status" value="4"/>
</dbReference>
<dbReference type="AlphaFoldDB" id="A0A5S6QID4"/>
<keyword evidence="6" id="KW-1185">Reference proteome</keyword>
<dbReference type="Proteomes" id="UP000046395">
    <property type="component" value="Unassembled WGS sequence"/>
</dbReference>
<feature type="domain" description="Kringle" evidence="5">
    <location>
        <begin position="311"/>
        <end position="381"/>
    </location>
</feature>
<name>A0A5S6QID4_TRIMR</name>
<evidence type="ECO:0000259" key="5">
    <source>
        <dbReference type="PROSITE" id="PS50070"/>
    </source>
</evidence>
<organism evidence="6 7">
    <name type="scientific">Trichuris muris</name>
    <name type="common">Mouse whipworm</name>
    <dbReference type="NCBI Taxonomy" id="70415"/>
    <lineage>
        <taxon>Eukaryota</taxon>
        <taxon>Metazoa</taxon>
        <taxon>Ecdysozoa</taxon>
        <taxon>Nematoda</taxon>
        <taxon>Enoplea</taxon>
        <taxon>Dorylaimia</taxon>
        <taxon>Trichinellida</taxon>
        <taxon>Trichuridae</taxon>
        <taxon>Trichuris</taxon>
    </lineage>
</organism>
<keyword evidence="2" id="KW-1015">Disulfide bond</keyword>
<dbReference type="STRING" id="70415.A0A5S6QID4"/>
<keyword evidence="4" id="KW-0812">Transmembrane</keyword>
<comment type="caution">
    <text evidence="3">Lacks conserved residue(s) required for the propagation of feature annotation.</text>
</comment>
<feature type="domain" description="Kringle" evidence="5">
    <location>
        <begin position="489"/>
        <end position="570"/>
    </location>
</feature>
<dbReference type="PROSITE" id="PS00021">
    <property type="entry name" value="KRINGLE_1"/>
    <property type="match status" value="2"/>
</dbReference>
<accession>A0A5S6QID4</accession>
<feature type="transmembrane region" description="Helical" evidence="4">
    <location>
        <begin position="680"/>
        <end position="702"/>
    </location>
</feature>
<dbReference type="WBParaSite" id="TMUE_2000007141.1">
    <property type="protein sequence ID" value="TMUE_2000007141.1"/>
    <property type="gene ID" value="WBGene00286951"/>
</dbReference>
<keyword evidence="4" id="KW-1133">Transmembrane helix</keyword>
<reference evidence="7" key="1">
    <citation type="submission" date="2019-12" db="UniProtKB">
        <authorList>
            <consortium name="WormBaseParasite"/>
        </authorList>
    </citation>
    <scope>IDENTIFICATION</scope>
</reference>
<dbReference type="PROSITE" id="PS50070">
    <property type="entry name" value="KRINGLE_2"/>
    <property type="match status" value="3"/>
</dbReference>
<dbReference type="SMART" id="SM00130">
    <property type="entry name" value="KR"/>
    <property type="match status" value="1"/>
</dbReference>
<evidence type="ECO:0000256" key="1">
    <source>
        <dbReference type="ARBA" id="ARBA00022572"/>
    </source>
</evidence>
<dbReference type="InterPro" id="IPR050759">
    <property type="entry name" value="Serine_protease_kringle"/>
</dbReference>
<keyword evidence="1 3" id="KW-0420">Kringle</keyword>
<feature type="domain" description="Kringle" evidence="5">
    <location>
        <begin position="42"/>
        <end position="111"/>
    </location>
</feature>
<evidence type="ECO:0000256" key="3">
    <source>
        <dbReference type="PROSITE-ProRule" id="PRU00121"/>
    </source>
</evidence>
<evidence type="ECO:0000256" key="4">
    <source>
        <dbReference type="SAM" id="Phobius"/>
    </source>
</evidence>
<evidence type="ECO:0000256" key="2">
    <source>
        <dbReference type="ARBA" id="ARBA00023157"/>
    </source>
</evidence>
<protein>
    <submittedName>
        <fullName evidence="7">Kringle domain-containing protein</fullName>
    </submittedName>
</protein>
<dbReference type="PANTHER" id="PTHR24261">
    <property type="entry name" value="PLASMINOGEN-RELATED"/>
    <property type="match status" value="1"/>
</dbReference>